<dbReference type="eggNOG" id="ENOG50338VG">
    <property type="taxonomic scope" value="Bacteria"/>
</dbReference>
<evidence type="ECO:0000313" key="1">
    <source>
        <dbReference type="EMBL" id="KDN84897.1"/>
    </source>
</evidence>
<gene>
    <name evidence="1" type="ORF">KCH_34240</name>
</gene>
<dbReference type="RefSeq" id="WP_035863676.1">
    <property type="nucleotide sequence ID" value="NZ_KK853997.1"/>
</dbReference>
<evidence type="ECO:0000313" key="2">
    <source>
        <dbReference type="Proteomes" id="UP000027178"/>
    </source>
</evidence>
<comment type="caution">
    <text evidence="1">The sequence shown here is derived from an EMBL/GenBank/DDBJ whole genome shotgun (WGS) entry which is preliminary data.</text>
</comment>
<protein>
    <recommendedName>
        <fullName evidence="3">Knr4/Smi1-like domain-containing protein</fullName>
    </recommendedName>
</protein>
<dbReference type="AlphaFoldDB" id="A0A066YUH5"/>
<dbReference type="Proteomes" id="UP000027178">
    <property type="component" value="Unassembled WGS sequence"/>
</dbReference>
<accession>A0A066YUH5</accession>
<keyword evidence="2" id="KW-1185">Reference proteome</keyword>
<dbReference type="PATRIC" id="fig|1348663.4.peg.3294"/>
<proteinExistence type="predicted"/>
<evidence type="ECO:0008006" key="3">
    <source>
        <dbReference type="Google" id="ProtNLM"/>
    </source>
</evidence>
<dbReference type="OrthoDB" id="5572373at2"/>
<organism evidence="1 2">
    <name type="scientific">Kitasatospora cheerisanensis KCTC 2395</name>
    <dbReference type="NCBI Taxonomy" id="1348663"/>
    <lineage>
        <taxon>Bacteria</taxon>
        <taxon>Bacillati</taxon>
        <taxon>Actinomycetota</taxon>
        <taxon>Actinomycetes</taxon>
        <taxon>Kitasatosporales</taxon>
        <taxon>Streptomycetaceae</taxon>
        <taxon>Kitasatospora</taxon>
    </lineage>
</organism>
<reference evidence="1 2" key="1">
    <citation type="submission" date="2014-05" db="EMBL/GenBank/DDBJ databases">
        <title>Draft Genome Sequence of Kitasatospora cheerisanensis KCTC 2395.</title>
        <authorList>
            <person name="Nam D.H."/>
        </authorList>
    </citation>
    <scope>NUCLEOTIDE SEQUENCE [LARGE SCALE GENOMIC DNA]</scope>
    <source>
        <strain evidence="1 2">KCTC 2395</strain>
    </source>
</reference>
<dbReference type="HOGENOM" id="CLU_690619_0_0_11"/>
<name>A0A066YUH5_9ACTN</name>
<sequence>MDLLAQLEPGRPLTPFAVHWPAVESRLGLRLPGDYRASARYGPLLIGGAVVLQAPSREYLAMLPWTKHDLRVELREAGAVPRLHPAPGGLLPWGHTLNGRTTLLWNTADPEPDRWTVVLCDPTRPEPLLDTGLPLTAFLEAAILDRVGHLGPLPATVAPYGEATPGLPPTRPELAAEQLEFALHGPAGLPALRLLVPPPAGPRESLPGARLPSDHRELAALYGGGCWSQWLRLPAPQRSAAPADGFLEIGTSIDADRLGWLAAGPDPDAWPLVIRPRHSREEVPLAGGLVTVLTRWLRGELDVPGLPGLDPADDPFECAGFEPC</sequence>
<dbReference type="EMBL" id="JNBY01000089">
    <property type="protein sequence ID" value="KDN84897.1"/>
    <property type="molecule type" value="Genomic_DNA"/>
</dbReference>